<dbReference type="RefSeq" id="WP_109984456.1">
    <property type="nucleotide sequence ID" value="NZ_JAJUIE010000001.1"/>
</dbReference>
<keyword evidence="8" id="KW-1185">Reference proteome</keyword>
<dbReference type="InterPro" id="IPR007371">
    <property type="entry name" value="TPK_catalytic"/>
</dbReference>
<sequence>MRIGIVAGGPKELLANLLAFQHQIDFWIGADLGAKYLLDAGIDIHMAVGDFDSVSVHDKELIKAATPRFVLYPTEKDETDLELAIRLALEQEPDSIQLFGVTGGRLDHELANIHLLYRLMKRNVFGEIVDHQNQLSLYKSGKYHIKNVHPGQYISFIPFSQMVKNLTLKGFYYPLDKITIEWGSTLCISNQIIDEQGTFSFTDGILIMIKSVDPLKS</sequence>
<organism evidence="7 8">
    <name type="scientific">Gracilibacillus dipsosauri</name>
    <dbReference type="NCBI Taxonomy" id="178340"/>
    <lineage>
        <taxon>Bacteria</taxon>
        <taxon>Bacillati</taxon>
        <taxon>Bacillota</taxon>
        <taxon>Bacilli</taxon>
        <taxon>Bacillales</taxon>
        <taxon>Bacillaceae</taxon>
        <taxon>Gracilibacillus</taxon>
    </lineage>
</organism>
<dbReference type="GO" id="GO:0009229">
    <property type="term" value="P:thiamine diphosphate biosynthetic process"/>
    <property type="evidence" value="ECO:0007669"/>
    <property type="project" value="InterPro"/>
</dbReference>
<dbReference type="PANTHER" id="PTHR41299">
    <property type="entry name" value="THIAMINE PYROPHOSPHOKINASE"/>
    <property type="match status" value="1"/>
</dbReference>
<dbReference type="GO" id="GO:0004788">
    <property type="term" value="F:thiamine diphosphokinase activity"/>
    <property type="evidence" value="ECO:0007669"/>
    <property type="project" value="UniProtKB-UniRule"/>
</dbReference>
<gene>
    <name evidence="7" type="ORF">DLJ74_10885</name>
</gene>
<dbReference type="EC" id="2.7.6.2" evidence="5"/>
<feature type="domain" description="Thiamin pyrophosphokinase thiamin-binding" evidence="6">
    <location>
        <begin position="141"/>
        <end position="207"/>
    </location>
</feature>
<keyword evidence="4" id="KW-0067">ATP-binding</keyword>
<dbReference type="SMART" id="SM00983">
    <property type="entry name" value="TPK_B1_binding"/>
    <property type="match status" value="1"/>
</dbReference>
<evidence type="ECO:0000256" key="5">
    <source>
        <dbReference type="NCBIfam" id="TIGR01378"/>
    </source>
</evidence>
<dbReference type="GO" id="GO:0016301">
    <property type="term" value="F:kinase activity"/>
    <property type="evidence" value="ECO:0007669"/>
    <property type="project" value="UniProtKB-KW"/>
</dbReference>
<evidence type="ECO:0000256" key="2">
    <source>
        <dbReference type="ARBA" id="ARBA00022741"/>
    </source>
</evidence>
<evidence type="ECO:0000313" key="7">
    <source>
        <dbReference type="EMBL" id="PWU68910.1"/>
    </source>
</evidence>
<dbReference type="SUPFAM" id="SSF63999">
    <property type="entry name" value="Thiamin pyrophosphokinase, catalytic domain"/>
    <property type="match status" value="1"/>
</dbReference>
<keyword evidence="2" id="KW-0547">Nucleotide-binding</keyword>
<dbReference type="Pfam" id="PF04263">
    <property type="entry name" value="TPK_catalytic"/>
    <property type="match status" value="1"/>
</dbReference>
<dbReference type="NCBIfam" id="TIGR01378">
    <property type="entry name" value="thi_PPkinase"/>
    <property type="match status" value="1"/>
</dbReference>
<dbReference type="SUPFAM" id="SSF63862">
    <property type="entry name" value="Thiamin pyrophosphokinase, substrate-binding domain"/>
    <property type="match status" value="1"/>
</dbReference>
<protein>
    <recommendedName>
        <fullName evidence="5">Thiamine diphosphokinase</fullName>
        <ecNumber evidence="5">2.7.6.2</ecNumber>
    </recommendedName>
</protein>
<evidence type="ECO:0000313" key="8">
    <source>
        <dbReference type="Proteomes" id="UP000245624"/>
    </source>
</evidence>
<evidence type="ECO:0000256" key="1">
    <source>
        <dbReference type="ARBA" id="ARBA00022679"/>
    </source>
</evidence>
<dbReference type="AlphaFoldDB" id="A0A317L1M7"/>
<dbReference type="InterPro" id="IPR006282">
    <property type="entry name" value="Thi_PPkinase"/>
</dbReference>
<dbReference type="InterPro" id="IPR007373">
    <property type="entry name" value="Thiamin_PyroPKinase_B1-bd"/>
</dbReference>
<dbReference type="Proteomes" id="UP000245624">
    <property type="component" value="Unassembled WGS sequence"/>
</dbReference>
<reference evidence="7 8" key="1">
    <citation type="submission" date="2018-05" db="EMBL/GenBank/DDBJ databases">
        <title>Genomic analysis of Gracilibacillus dipsosauri DD1 reveals novel features of a salt-tolerant amylase.</title>
        <authorList>
            <person name="Deutch C.E."/>
            <person name="Yang S."/>
        </authorList>
    </citation>
    <scope>NUCLEOTIDE SEQUENCE [LARGE SCALE GENOMIC DNA]</scope>
    <source>
        <strain evidence="7 8">DD1</strain>
    </source>
</reference>
<dbReference type="InterPro" id="IPR036759">
    <property type="entry name" value="TPK_catalytic_sf"/>
</dbReference>
<dbReference type="InterPro" id="IPR053149">
    <property type="entry name" value="TPK"/>
</dbReference>
<dbReference type="Gene3D" id="3.40.50.10240">
    <property type="entry name" value="Thiamin pyrophosphokinase, catalytic domain"/>
    <property type="match status" value="1"/>
</dbReference>
<evidence type="ECO:0000256" key="4">
    <source>
        <dbReference type="ARBA" id="ARBA00022840"/>
    </source>
</evidence>
<keyword evidence="1" id="KW-0808">Transferase</keyword>
<accession>A0A317L1M7</accession>
<dbReference type="OrthoDB" id="9804377at2"/>
<dbReference type="CDD" id="cd07995">
    <property type="entry name" value="TPK"/>
    <property type="match status" value="1"/>
</dbReference>
<dbReference type="GO" id="GO:0005524">
    <property type="term" value="F:ATP binding"/>
    <property type="evidence" value="ECO:0007669"/>
    <property type="project" value="UniProtKB-KW"/>
</dbReference>
<evidence type="ECO:0000259" key="6">
    <source>
        <dbReference type="SMART" id="SM00983"/>
    </source>
</evidence>
<proteinExistence type="predicted"/>
<dbReference type="PANTHER" id="PTHR41299:SF1">
    <property type="entry name" value="THIAMINE PYROPHOSPHOKINASE"/>
    <property type="match status" value="1"/>
</dbReference>
<evidence type="ECO:0000256" key="3">
    <source>
        <dbReference type="ARBA" id="ARBA00022777"/>
    </source>
</evidence>
<dbReference type="InterPro" id="IPR036371">
    <property type="entry name" value="TPK_B1-bd_sf"/>
</dbReference>
<dbReference type="GO" id="GO:0006772">
    <property type="term" value="P:thiamine metabolic process"/>
    <property type="evidence" value="ECO:0007669"/>
    <property type="project" value="UniProtKB-UniRule"/>
</dbReference>
<keyword evidence="3 7" id="KW-0418">Kinase</keyword>
<comment type="caution">
    <text evidence="7">The sequence shown here is derived from an EMBL/GenBank/DDBJ whole genome shotgun (WGS) entry which is preliminary data.</text>
</comment>
<dbReference type="Pfam" id="PF04265">
    <property type="entry name" value="TPK_B1_binding"/>
    <property type="match status" value="1"/>
</dbReference>
<name>A0A317L1M7_9BACI</name>
<dbReference type="GO" id="GO:0030975">
    <property type="term" value="F:thiamine binding"/>
    <property type="evidence" value="ECO:0007669"/>
    <property type="project" value="InterPro"/>
</dbReference>
<dbReference type="EMBL" id="QGTD01000008">
    <property type="protein sequence ID" value="PWU68910.1"/>
    <property type="molecule type" value="Genomic_DNA"/>
</dbReference>